<comment type="caution">
    <text evidence="3">The sequence shown here is derived from an EMBL/GenBank/DDBJ whole genome shotgun (WGS) entry which is preliminary data.</text>
</comment>
<dbReference type="RefSeq" id="WP_320315147.1">
    <property type="nucleotide sequence ID" value="NZ_JAVIIX010000001.1"/>
</dbReference>
<dbReference type="PANTHER" id="PTHR43267:SF1">
    <property type="entry name" value="TRNA THREONYLCARBAMOYLADENOSINE DEHYDRATASE"/>
    <property type="match status" value="1"/>
</dbReference>
<keyword evidence="3" id="KW-0548">Nucleotidyltransferase</keyword>
<dbReference type="InterPro" id="IPR000594">
    <property type="entry name" value="ThiF_NAD_FAD-bd"/>
</dbReference>
<evidence type="ECO:0000313" key="3">
    <source>
        <dbReference type="EMBL" id="MDX8470971.1"/>
    </source>
</evidence>
<dbReference type="Pfam" id="PF26398">
    <property type="entry name" value="Cap2_linker"/>
    <property type="match status" value="1"/>
</dbReference>
<keyword evidence="3" id="KW-0808">Transferase</keyword>
<accession>A0ABU4X835</accession>
<name>A0ABU4X835_9HYPH</name>
<reference evidence="3 4" key="1">
    <citation type="submission" date="2023-08" db="EMBL/GenBank/DDBJ databases">
        <title>Implementing the SeqCode for naming new Mesorhizobium species isolated from Vachellia karroo root nodules.</title>
        <authorList>
            <person name="Van Lill M."/>
        </authorList>
    </citation>
    <scope>NUCLEOTIDE SEQUENCE [LARGE SCALE GENOMIC DNA]</scope>
    <source>
        <strain evidence="3 4">VK23A</strain>
    </source>
</reference>
<feature type="domain" description="THIF-type NAD/FAD binding fold" evidence="1">
    <location>
        <begin position="371"/>
        <end position="470"/>
    </location>
</feature>
<dbReference type="CDD" id="cd01483">
    <property type="entry name" value="E1_enzyme_family"/>
    <property type="match status" value="1"/>
</dbReference>
<dbReference type="PANTHER" id="PTHR43267">
    <property type="entry name" value="TRNA THREONYLCARBAMOYLADENOSINE DEHYDRATASE"/>
    <property type="match status" value="1"/>
</dbReference>
<dbReference type="SUPFAM" id="SSF69572">
    <property type="entry name" value="Activating enzymes of the ubiquitin-like proteins"/>
    <property type="match status" value="1"/>
</dbReference>
<dbReference type="InterPro" id="IPR058964">
    <property type="entry name" value="Cap2_linker"/>
</dbReference>
<protein>
    <submittedName>
        <fullName evidence="3">ThiF family adenylyltransferase</fullName>
    </submittedName>
</protein>
<dbReference type="GO" id="GO:0016779">
    <property type="term" value="F:nucleotidyltransferase activity"/>
    <property type="evidence" value="ECO:0007669"/>
    <property type="project" value="UniProtKB-KW"/>
</dbReference>
<evidence type="ECO:0000313" key="4">
    <source>
        <dbReference type="Proteomes" id="UP001271780"/>
    </source>
</evidence>
<dbReference type="EMBL" id="JAVIIZ010000001">
    <property type="protein sequence ID" value="MDX8470971.1"/>
    <property type="molecule type" value="Genomic_DNA"/>
</dbReference>
<evidence type="ECO:0000259" key="1">
    <source>
        <dbReference type="Pfam" id="PF00899"/>
    </source>
</evidence>
<dbReference type="Proteomes" id="UP001271780">
    <property type="component" value="Unassembled WGS sequence"/>
</dbReference>
<organism evidence="3 4">
    <name type="scientific">Mesorhizobium dulcispinae</name>
    <dbReference type="NCBI Taxonomy" id="3072316"/>
    <lineage>
        <taxon>Bacteria</taxon>
        <taxon>Pseudomonadati</taxon>
        <taxon>Pseudomonadota</taxon>
        <taxon>Alphaproteobacteria</taxon>
        <taxon>Hyphomicrobiales</taxon>
        <taxon>Phyllobacteriaceae</taxon>
        <taxon>Mesorhizobium</taxon>
    </lineage>
</organism>
<gene>
    <name evidence="3" type="ORF">RFM27_02650</name>
</gene>
<dbReference type="InterPro" id="IPR035985">
    <property type="entry name" value="Ubiquitin-activating_enz"/>
</dbReference>
<dbReference type="InterPro" id="IPR045886">
    <property type="entry name" value="ThiF/MoeB/HesA"/>
</dbReference>
<dbReference type="Gene3D" id="3.40.50.720">
    <property type="entry name" value="NAD(P)-binding Rossmann-like Domain"/>
    <property type="match status" value="1"/>
</dbReference>
<feature type="domain" description="Cap2 central linker" evidence="2">
    <location>
        <begin position="143"/>
        <end position="354"/>
    </location>
</feature>
<proteinExistence type="predicted"/>
<evidence type="ECO:0000259" key="2">
    <source>
        <dbReference type="Pfam" id="PF26398"/>
    </source>
</evidence>
<sequence>MFVPEVLQNVADSVVGHSRITVLRPWTRLADSRWTLYICARLSVPECGTIPTETNWYLVFDPASVSVTVFPSKVGGITATHQHQSFNDEGPATLPWRLGNPCLNRQAAAFARVAWAGEPKAIDEKIWWHLERLLVWIDAGASDKLAVPGEPLELPSGPGQTSFPVVGFTSSVDDLQYWQAMNGQWGWADLARLPRSVASYGITAFHGKGQKSIRELKWGRLIAAQESSATALWIALDRLPVVAPWELPRTWAALSSYLETVGVDLGEVLVRSGADRRHRTKDSGPVMMLLGFPLSYTIGEPPLRYHWLAIDGVELADLRAKKNGFRANENTRQFIDRSRASLNSNLKWLRTVNWEPEEIRARAGPENVVPSKRVLVIGAGSLGSAVCENLVRMGLIEMGVLDADLLDVGNLTRHALGMDAVGRNKASALASALNLIMPDANVTGFASSFPPTDTEIAEQVRSFDVIVDCSGSDSVLDALSMFDWGDEKTFVSLAMTWKGEGLLVFTASETSFPTVDAKESFADFGVPPASLDDARIEGIGCWHPVFPADASDVRLWGAIGSKAILRAIRSPQRRCEYFRQGVDGTVERQDA</sequence>
<keyword evidence="4" id="KW-1185">Reference proteome</keyword>
<dbReference type="Pfam" id="PF00899">
    <property type="entry name" value="ThiF"/>
    <property type="match status" value="1"/>
</dbReference>